<name>A0A9R0S6K7_TRITD</name>
<protein>
    <recommendedName>
        <fullName evidence="9">SEC7 domain-containing protein</fullName>
    </recommendedName>
</protein>
<sequence>MLGLCSAPARFLGAIKQYLCLSLLKNCASSHMIVFQLSCSIFISLVSRFRPGLKAEIGVFFPMIILRVLENIAQPNFQAKMIVLRFLEKLCTDSQILVDIFINYDCDVHSSNIFERMVNGLLKTAQGPPAGIATTLVPPQDTTMKSEAMKCLVSILRSMGDWMNKQLSIPDPDSPKIESEQNDNDGGNEFPQTEINGDASSEVSDSHSEVSNGVSEAASLEQRRAYKMELQEGIALFNRKPRKGIEFLINANKVGESAEDIAAFLKSTSGLNKTMIGDYLGEREDLSLKVMHAYVDSFNFQNMEFDEAIRAFLQGFRLPGEAQKIDRVMEKFAERYCKCNPKAFSSADTAYVLAYSVIMLNTDAHNPMVKNKMSPEDFIRNNRGIDDGKDLPEEFMRSLYGRIWKKEIKMKEDEFVPHQQQSTSSNKILGLDNILNIVIRKRGSAMETSDDLIKHMQEQFKEKARMSESIFYPATDVVILKFMVEVCWAPMLAAFSVPLDQSDDEIVISQCLEGFRCAIHVTAAMSMKTQRDAFITSLAKFTSLHSAADIKQKNIEAIKAILLIADEDGNYLQEAWEHILTCVSRFENLHLVGEGAPPDATFFALQQPDLDKSKQAKSSIIPGLKKKAPTAGAASKRGTYDSAGVGGKASGVDQMNNAVTILLEQVGMAEMNRVFIRSQNLNSEGIIDFVKALCKVSMEELRSASDPRVFSLTKIVEITHYNMNRIRLVWSSIWHVLSEFFVTIGCSENLSIAIFAMDSLRQLAMKFLEREELANYNFQNEFMKPFVVVMRKSRAVEIRELIIRCVSQMVLARVNHVKSGWKSMFMVFATASYDDHKNIVLLAFEIIEKILRDYFPYITETESSTFTDCVNCLIAFTNSRFNKDISLNAIGFLRFCAAKLAEGDIGSSSRLKEPSPRLTKDGKQEGAIQVDKDDHIHFWFPLLAGLSELTFDLRPEIRKSSLQVLFDTLRNHGHVFSLPLWEKVFDSVLFPIFDYVRHAIDPSGGSSQGQNAENDPAELDQDAWMYETCTLALQLVVDLFVKFYDTVHPLLRKVLSLLTSFIKRPHQSLAGIGIAAFVRLMSSAGSVFVDEKWLEVVLSLKEATTETLPDFSYIASGAYLENVPIENGDSSDKREDESQPSEDGTEETSRSRNLYFAIADAKCRAAVQLLLIQAVMEIYNMYRAQLSAQNTVILFEALHTVATHAHKINSDNDLRTKLQELGSMTQMQDPPLLRLENESYQLCLTILQNIFLDRAPDEGSLEVETHLVGLCKEVLEVYLSTARPAHLSGGIQPLGHWLIPVGSSKRRELAARAPLVVSTLQAISGLGDSSFEKNLGQFFPLLAGLISCEHGSGEVQVALSDMFSTWVGPIVLQSC</sequence>
<dbReference type="InterPro" id="IPR015403">
    <property type="entry name" value="Mon2/Sec7/BIG1-like_HDS"/>
</dbReference>
<dbReference type="SMART" id="SM00222">
    <property type="entry name" value="Sec7"/>
    <property type="match status" value="1"/>
</dbReference>
<accession>A0A9R0S6K7</accession>
<dbReference type="Pfam" id="PF09324">
    <property type="entry name" value="Sec7-like_HDS"/>
    <property type="match status" value="1"/>
</dbReference>
<comment type="subcellular location">
    <subcellularLocation>
        <location evidence="2">Cytoplasm</location>
        <location evidence="2">Cytosol</location>
    </subcellularLocation>
    <subcellularLocation>
        <location evidence="1">Membrane</location>
        <topology evidence="1">Peripheral membrane protein</topology>
        <orientation evidence="1">Cytoplasmic side</orientation>
    </subcellularLocation>
</comment>
<evidence type="ECO:0000259" key="9">
    <source>
        <dbReference type="PROSITE" id="PS50190"/>
    </source>
</evidence>
<evidence type="ECO:0000256" key="2">
    <source>
        <dbReference type="ARBA" id="ARBA00004514"/>
    </source>
</evidence>
<dbReference type="InterPro" id="IPR023394">
    <property type="entry name" value="Sec7_C_sf"/>
</dbReference>
<dbReference type="GO" id="GO:0005802">
    <property type="term" value="C:trans-Golgi network"/>
    <property type="evidence" value="ECO:0007669"/>
    <property type="project" value="TreeGrafter"/>
</dbReference>
<dbReference type="InterPro" id="IPR032691">
    <property type="entry name" value="Mon2/Sec7/BIG1-like_HUS"/>
</dbReference>
<dbReference type="Pfam" id="PF16206">
    <property type="entry name" value="Mon2_C"/>
    <property type="match status" value="1"/>
</dbReference>
<dbReference type="Pfam" id="PF20252">
    <property type="entry name" value="BIG2_C"/>
    <property type="match status" value="1"/>
</dbReference>
<dbReference type="EMBL" id="LT934117">
    <property type="protein sequence ID" value="VAH88811.1"/>
    <property type="molecule type" value="Genomic_DNA"/>
</dbReference>
<keyword evidence="11" id="KW-1185">Reference proteome</keyword>
<keyword evidence="6" id="KW-0344">Guanine-nucleotide releasing factor</keyword>
<reference evidence="10 11" key="1">
    <citation type="submission" date="2017-09" db="EMBL/GenBank/DDBJ databases">
        <authorList>
            <consortium name="International Durum Wheat Genome Sequencing Consortium (IDWGSC)"/>
            <person name="Milanesi L."/>
        </authorList>
    </citation>
    <scope>NUCLEOTIDE SEQUENCE [LARGE SCALE GENOMIC DNA]</scope>
    <source>
        <strain evidence="11">cv. Svevo</strain>
    </source>
</reference>
<dbReference type="GO" id="GO:0005085">
    <property type="term" value="F:guanyl-nucleotide exchange factor activity"/>
    <property type="evidence" value="ECO:0007669"/>
    <property type="project" value="UniProtKB-KW"/>
</dbReference>
<dbReference type="PANTHER" id="PTHR10663:SF375">
    <property type="entry name" value="LD29171P"/>
    <property type="match status" value="1"/>
</dbReference>
<dbReference type="InterPro" id="IPR032817">
    <property type="entry name" value="Mon2_C"/>
</dbReference>
<feature type="region of interest" description="Disordered" evidence="8">
    <location>
        <begin position="906"/>
        <end position="925"/>
    </location>
</feature>
<dbReference type="FunFam" id="1.10.1000.11:FF:000005">
    <property type="entry name" value="Brefeldin A-inhibited guanine nucleotide-exchange 1"/>
    <property type="match status" value="1"/>
</dbReference>
<dbReference type="GO" id="GO:0032012">
    <property type="term" value="P:regulation of ARF protein signal transduction"/>
    <property type="evidence" value="ECO:0007669"/>
    <property type="project" value="InterPro"/>
</dbReference>
<keyword evidence="4" id="KW-0813">Transport</keyword>
<dbReference type="Pfam" id="PF01369">
    <property type="entry name" value="Sec7"/>
    <property type="match status" value="1"/>
</dbReference>
<dbReference type="InterPro" id="IPR016024">
    <property type="entry name" value="ARM-type_fold"/>
</dbReference>
<dbReference type="GO" id="GO:0005829">
    <property type="term" value="C:cytosol"/>
    <property type="evidence" value="ECO:0007669"/>
    <property type="project" value="UniProtKB-SubCell"/>
</dbReference>
<feature type="region of interest" description="Disordered" evidence="8">
    <location>
        <begin position="167"/>
        <end position="217"/>
    </location>
</feature>
<gene>
    <name evidence="10" type="ORF">TRITD_4Av1G033660</name>
</gene>
<evidence type="ECO:0000256" key="4">
    <source>
        <dbReference type="ARBA" id="ARBA00022448"/>
    </source>
</evidence>
<dbReference type="PANTHER" id="PTHR10663">
    <property type="entry name" value="GUANYL-NUCLEOTIDE EXCHANGE FACTOR"/>
    <property type="match status" value="1"/>
</dbReference>
<feature type="compositionally biased region" description="Basic and acidic residues" evidence="8">
    <location>
        <begin position="910"/>
        <end position="925"/>
    </location>
</feature>
<evidence type="ECO:0000256" key="6">
    <source>
        <dbReference type="ARBA" id="ARBA00022658"/>
    </source>
</evidence>
<evidence type="ECO:0000256" key="3">
    <source>
        <dbReference type="ARBA" id="ARBA00011738"/>
    </source>
</evidence>
<feature type="region of interest" description="Disordered" evidence="8">
    <location>
        <begin position="1126"/>
        <end position="1148"/>
    </location>
</feature>
<comment type="subunit">
    <text evidence="3">Homodimer.</text>
</comment>
<dbReference type="SUPFAM" id="SSF48371">
    <property type="entry name" value="ARM repeat"/>
    <property type="match status" value="1"/>
</dbReference>
<dbReference type="GO" id="GO:0016020">
    <property type="term" value="C:membrane"/>
    <property type="evidence" value="ECO:0007669"/>
    <property type="project" value="UniProtKB-SubCell"/>
</dbReference>
<dbReference type="Gene3D" id="1.10.1000.11">
    <property type="entry name" value="Arf Nucleotide-binding Site Opener,domain 2"/>
    <property type="match status" value="1"/>
</dbReference>
<dbReference type="Pfam" id="PF12783">
    <property type="entry name" value="Sec7-like_HUS"/>
    <property type="match status" value="1"/>
</dbReference>
<dbReference type="CDD" id="cd00171">
    <property type="entry name" value="Sec7"/>
    <property type="match status" value="1"/>
</dbReference>
<evidence type="ECO:0000256" key="1">
    <source>
        <dbReference type="ARBA" id="ARBA00004287"/>
    </source>
</evidence>
<dbReference type="InterPro" id="IPR046455">
    <property type="entry name" value="Sec7/BIG1-like_C"/>
</dbReference>
<dbReference type="InterPro" id="IPR000904">
    <property type="entry name" value="Sec7_dom"/>
</dbReference>
<organism evidence="10 11">
    <name type="scientific">Triticum turgidum subsp. durum</name>
    <name type="common">Durum wheat</name>
    <name type="synonym">Triticum durum</name>
    <dbReference type="NCBI Taxonomy" id="4567"/>
    <lineage>
        <taxon>Eukaryota</taxon>
        <taxon>Viridiplantae</taxon>
        <taxon>Streptophyta</taxon>
        <taxon>Embryophyta</taxon>
        <taxon>Tracheophyta</taxon>
        <taxon>Spermatophyta</taxon>
        <taxon>Magnoliopsida</taxon>
        <taxon>Liliopsida</taxon>
        <taxon>Poales</taxon>
        <taxon>Poaceae</taxon>
        <taxon>BOP clade</taxon>
        <taxon>Pooideae</taxon>
        <taxon>Triticodae</taxon>
        <taxon>Triticeae</taxon>
        <taxon>Triticinae</taxon>
        <taxon>Triticum</taxon>
    </lineage>
</organism>
<dbReference type="Gramene" id="TRITD4Av1G033660.2">
    <property type="protein sequence ID" value="TRITD4Av1G033660.2"/>
    <property type="gene ID" value="TRITD4Av1G033660"/>
</dbReference>
<evidence type="ECO:0000256" key="7">
    <source>
        <dbReference type="ARBA" id="ARBA00023136"/>
    </source>
</evidence>
<dbReference type="FunFam" id="1.10.220.20:FF:000002">
    <property type="entry name" value="Brefeldin A-inhibited guanine nucleotide-exchange protein 1"/>
    <property type="match status" value="1"/>
</dbReference>
<evidence type="ECO:0000256" key="5">
    <source>
        <dbReference type="ARBA" id="ARBA00022490"/>
    </source>
</evidence>
<dbReference type="Gene3D" id="1.10.220.20">
    <property type="match status" value="1"/>
</dbReference>
<evidence type="ECO:0000256" key="8">
    <source>
        <dbReference type="SAM" id="MobiDB-lite"/>
    </source>
</evidence>
<dbReference type="SUPFAM" id="SSF48425">
    <property type="entry name" value="Sec7 domain"/>
    <property type="match status" value="1"/>
</dbReference>
<feature type="domain" description="SEC7" evidence="9">
    <location>
        <begin position="219"/>
        <end position="406"/>
    </location>
</feature>
<feature type="compositionally biased region" description="Polar residues" evidence="8">
    <location>
        <begin position="190"/>
        <end position="199"/>
    </location>
</feature>
<keyword evidence="5" id="KW-0963">Cytoplasm</keyword>
<dbReference type="PROSITE" id="PS50190">
    <property type="entry name" value="SEC7"/>
    <property type="match status" value="1"/>
</dbReference>
<keyword evidence="7" id="KW-0472">Membrane</keyword>
<dbReference type="InterPro" id="IPR035999">
    <property type="entry name" value="Sec7_dom_sf"/>
</dbReference>
<dbReference type="Proteomes" id="UP000324705">
    <property type="component" value="Chromosome 4A"/>
</dbReference>
<evidence type="ECO:0000313" key="11">
    <source>
        <dbReference type="Proteomes" id="UP000324705"/>
    </source>
</evidence>
<proteinExistence type="predicted"/>
<evidence type="ECO:0000313" key="10">
    <source>
        <dbReference type="EMBL" id="VAH88811.1"/>
    </source>
</evidence>